<reference evidence="1" key="1">
    <citation type="submission" date="2025-02" db="EMBL/GenBank/DDBJ databases">
        <authorList>
            <consortium name="NCBI Genome Project"/>
        </authorList>
    </citation>
    <scope>NUCLEOTIDE SEQUENCE</scope>
</reference>
<evidence type="ECO:0000313" key="1">
    <source>
        <dbReference type="RefSeq" id="XP_059606573.1"/>
    </source>
</evidence>
<dbReference type="RefSeq" id="XP_059606573.1">
    <property type="nucleotide sequence ID" value="XM_059745413.1"/>
</dbReference>
<name>A0AAJ8E404_ASPNG</name>
<proteinExistence type="predicted"/>
<dbReference type="VEuPathDB" id="FungiDB:An17g00480"/>
<sequence length="474" mass="51787">MKAYVDILGHDRPGVTQAEVSQNNSQPIRAVNHGRGYTGAAAENGCSLRVPASRVANGGPIDSLGRHMIPVAATTGITATATQNLNGEREKNYIKEGRHMLKVPRLVAFIWGFPRACLWLCLIPYLEGLNDKIAFTSVDTVAKTVDRLSGLAIFAPRIPDAKLRHYFNLLSEGTAPPTNLISAHLLGCGSADHWATRAKYDPLSGHRPQGDLCKVYGVAKAIKHPIIFAFDRIRLPYDHTCPGSLHFRPNASPPFLLLFRPRVSDCVPGSTYMLDLKEPTSTIQAFRRKSMGWEAAPTVMSINGGGAVRIVVREDPRRRIQNPWRLAASWRLHDRFSRIPPSTLRLFLPIPYLSGGTGSGGGAIRLILRLDRGLEMCGLRIYITTSASGGGGLAVCMCQRRYEGWPVRPGVTVADPVRHARGPAPTGSASFGNTCHKICPTLGAHLLNGVVKRIDKGAVPTLETVTKERYRYKD</sequence>
<gene>
    <name evidence="1" type="ORF">An17g00480</name>
</gene>
<dbReference type="GeneID" id="84593566"/>
<dbReference type="AlphaFoldDB" id="A0AAJ8E404"/>
<reference evidence="1" key="2">
    <citation type="submission" date="2025-08" db="UniProtKB">
        <authorList>
            <consortium name="RefSeq"/>
        </authorList>
    </citation>
    <scope>IDENTIFICATION</scope>
</reference>
<accession>A0AAJ8E404</accession>
<organism evidence="1">
    <name type="scientific">Aspergillus niger</name>
    <dbReference type="NCBI Taxonomy" id="5061"/>
    <lineage>
        <taxon>Eukaryota</taxon>
        <taxon>Fungi</taxon>
        <taxon>Dikarya</taxon>
        <taxon>Ascomycota</taxon>
        <taxon>Pezizomycotina</taxon>
        <taxon>Eurotiomycetes</taxon>
        <taxon>Eurotiomycetidae</taxon>
        <taxon>Eurotiales</taxon>
        <taxon>Aspergillaceae</taxon>
        <taxon>Aspergillus</taxon>
        <taxon>Aspergillus subgen. Circumdati</taxon>
    </lineage>
</organism>
<dbReference type="KEGG" id="ang:An17g00480"/>
<protein>
    <submittedName>
        <fullName evidence="1">Uncharacterized protein</fullName>
    </submittedName>
</protein>